<dbReference type="STRING" id="1860102.ACCAA_760048"/>
<dbReference type="InterPro" id="IPR001638">
    <property type="entry name" value="Solute-binding_3/MltF_N"/>
</dbReference>
<keyword evidence="4" id="KW-1185">Reference proteome</keyword>
<name>A0A1A8XYK5_9PROT</name>
<evidence type="ECO:0000313" key="3">
    <source>
        <dbReference type="EMBL" id="SBT09762.1"/>
    </source>
</evidence>
<evidence type="ECO:0000313" key="4">
    <source>
        <dbReference type="Proteomes" id="UP000199169"/>
    </source>
</evidence>
<dbReference type="SUPFAM" id="SSF53850">
    <property type="entry name" value="Periplasmic binding protein-like II"/>
    <property type="match status" value="1"/>
</dbReference>
<dbReference type="PANTHER" id="PTHR35936">
    <property type="entry name" value="MEMBRANE-BOUND LYTIC MUREIN TRANSGLYCOSYLASE F"/>
    <property type="match status" value="1"/>
</dbReference>
<accession>A0A1A8XYK5</accession>
<feature type="domain" description="Solute-binding protein family 3/N-terminal" evidence="2">
    <location>
        <begin position="74"/>
        <end position="292"/>
    </location>
</feature>
<keyword evidence="1" id="KW-0732">Signal</keyword>
<dbReference type="Gene3D" id="3.40.190.10">
    <property type="entry name" value="Periplasmic binding protein-like II"/>
    <property type="match status" value="2"/>
</dbReference>
<evidence type="ECO:0000256" key="1">
    <source>
        <dbReference type="ARBA" id="ARBA00022729"/>
    </source>
</evidence>
<dbReference type="Pfam" id="PF00497">
    <property type="entry name" value="SBP_bac_3"/>
    <property type="match status" value="1"/>
</dbReference>
<sequence length="294" mass="32166">MKPSDSATIWTALVLAHRLRLFRAFVLHDGGEMLDFALPRPMECDSVARPESQPFLWLLLVLGICIPVQAAERALRVAVLTNSPPMSYTDAGGKPAGFNVGVAHALCEAMAQRCDLTVVSLEQVVDDLAAGEFDFAAVSLLDTPERRARILLSKPYYRSSSVWFAKAGVEPGAASVRVAAVAGSAQFRYAQARGWKVAAAQDHFELTALLAEGKADAALIPMATALTLRQQRSLQSLNLMTTLMPYPGLSGDVCFGIDPQNPELRDEINKAFDRIKRDGRFDRLNSEHLPFRLQ</sequence>
<reference evidence="3 4" key="1">
    <citation type="submission" date="2016-06" db="EMBL/GenBank/DDBJ databases">
        <authorList>
            <person name="Kjaerup R.B."/>
            <person name="Dalgaard T.S."/>
            <person name="Juul-Madsen H.R."/>
        </authorList>
    </citation>
    <scope>NUCLEOTIDE SEQUENCE [LARGE SCALE GENOMIC DNA]</scope>
    <source>
        <strain evidence="3">3</strain>
    </source>
</reference>
<proteinExistence type="predicted"/>
<dbReference type="RefSeq" id="WP_245754700.1">
    <property type="nucleotide sequence ID" value="NZ_FLQX01000156.1"/>
</dbReference>
<evidence type="ECO:0000259" key="2">
    <source>
        <dbReference type="SMART" id="SM00062"/>
    </source>
</evidence>
<dbReference type="AlphaFoldDB" id="A0A1A8XYK5"/>
<dbReference type="Proteomes" id="UP000199169">
    <property type="component" value="Unassembled WGS sequence"/>
</dbReference>
<dbReference type="EMBL" id="FLQX01000156">
    <property type="protein sequence ID" value="SBT09762.1"/>
    <property type="molecule type" value="Genomic_DNA"/>
</dbReference>
<dbReference type="SMART" id="SM00062">
    <property type="entry name" value="PBPb"/>
    <property type="match status" value="1"/>
</dbReference>
<organism evidence="3 4">
    <name type="scientific">Candidatus Accumulibacter aalborgensis</name>
    <dbReference type="NCBI Taxonomy" id="1860102"/>
    <lineage>
        <taxon>Bacteria</taxon>
        <taxon>Pseudomonadati</taxon>
        <taxon>Pseudomonadota</taxon>
        <taxon>Betaproteobacteria</taxon>
        <taxon>Candidatus Accumulibacter</taxon>
    </lineage>
</organism>
<protein>
    <submittedName>
        <fullName evidence="3">Extracellular solute-binding protein family 3</fullName>
    </submittedName>
</protein>
<gene>
    <name evidence="3" type="ORF">ACCAA_760048</name>
</gene>